<proteinExistence type="predicted"/>
<keyword evidence="2" id="KW-1185">Reference proteome</keyword>
<comment type="caution">
    <text evidence="1">The sequence shown here is derived from an EMBL/GenBank/DDBJ whole genome shotgun (WGS) entry which is preliminary data.</text>
</comment>
<sequence length="506" mass="58205">MATFFYYSILYLIILLTFKLFFQTRTFRKLPPGPLCLPIIGNLYILHHLREPLHHIFHRLSCKYGQIFSLWFGHHFFVVVSSLPLVNECFSKNDIVLANRPQFLSGKYIGYNYTTISTSSYGDHWRNLRRIVTVEILSTHRLNSFTAIRTDEAKMLIKKLARDSRKGKGTFAKVEFRSKFLGLTFNIITRMVTGKRYYDDGCDILNGKEEGKEFIKLISELVKLGATSNPSDFLPILRCFDFGDLEKNLQRISRRTDALLQELIDEHRNGKESKNTMIDHLLTLQQSQPDYYTDQIIKGLISIMFNAGTETSAVTLEWAMSELLNHPKVLKKVREELDAHIGQDRLVEEQDVSRLPYLQSVIFETLRLHPAVPMLIPHMSSDHCTIGGYNIPKNTVVSVNAWAIQRDPRVWSEPMNFRPERFEKDGETNKLVLFGVGRRACPGVGLAQRTLGLTLASLIQCFEWARINDEEIDMTEGRGASMPKEMPLEAMCKERPIIKKVFSESC</sequence>
<organism evidence="1 2">
    <name type="scientific">Bauhinia variegata</name>
    <name type="common">Purple orchid tree</name>
    <name type="synonym">Phanera variegata</name>
    <dbReference type="NCBI Taxonomy" id="167791"/>
    <lineage>
        <taxon>Eukaryota</taxon>
        <taxon>Viridiplantae</taxon>
        <taxon>Streptophyta</taxon>
        <taxon>Embryophyta</taxon>
        <taxon>Tracheophyta</taxon>
        <taxon>Spermatophyta</taxon>
        <taxon>Magnoliopsida</taxon>
        <taxon>eudicotyledons</taxon>
        <taxon>Gunneridae</taxon>
        <taxon>Pentapetalae</taxon>
        <taxon>rosids</taxon>
        <taxon>fabids</taxon>
        <taxon>Fabales</taxon>
        <taxon>Fabaceae</taxon>
        <taxon>Cercidoideae</taxon>
        <taxon>Cercideae</taxon>
        <taxon>Bauhiniinae</taxon>
        <taxon>Bauhinia</taxon>
    </lineage>
</organism>
<dbReference type="Proteomes" id="UP000828941">
    <property type="component" value="Chromosome 11"/>
</dbReference>
<dbReference type="EMBL" id="CM039436">
    <property type="protein sequence ID" value="KAI4313382.1"/>
    <property type="molecule type" value="Genomic_DNA"/>
</dbReference>
<name>A0ACB9LPI7_BAUVA</name>
<accession>A0ACB9LPI7</accession>
<reference evidence="1 2" key="1">
    <citation type="journal article" date="2022" name="DNA Res.">
        <title>Chromosomal-level genome assembly of the orchid tree Bauhinia variegata (Leguminosae; Cercidoideae) supports the allotetraploid origin hypothesis of Bauhinia.</title>
        <authorList>
            <person name="Zhong Y."/>
            <person name="Chen Y."/>
            <person name="Zheng D."/>
            <person name="Pang J."/>
            <person name="Liu Y."/>
            <person name="Luo S."/>
            <person name="Meng S."/>
            <person name="Qian L."/>
            <person name="Wei D."/>
            <person name="Dai S."/>
            <person name="Zhou R."/>
        </authorList>
    </citation>
    <scope>NUCLEOTIDE SEQUENCE [LARGE SCALE GENOMIC DNA]</scope>
    <source>
        <strain evidence="1">BV-YZ2020</strain>
    </source>
</reference>
<evidence type="ECO:0000313" key="2">
    <source>
        <dbReference type="Proteomes" id="UP000828941"/>
    </source>
</evidence>
<protein>
    <submittedName>
        <fullName evidence="1">Uncharacterized protein</fullName>
    </submittedName>
</protein>
<gene>
    <name evidence="1" type="ORF">L6164_026369</name>
</gene>
<evidence type="ECO:0000313" key="1">
    <source>
        <dbReference type="EMBL" id="KAI4313382.1"/>
    </source>
</evidence>